<evidence type="ECO:0000313" key="2">
    <source>
        <dbReference type="Proteomes" id="UP000195667"/>
    </source>
</evidence>
<keyword evidence="2" id="KW-1185">Reference proteome</keyword>
<proteinExistence type="predicted"/>
<dbReference type="EMBL" id="FUKI01000040">
    <property type="protein sequence ID" value="SJM90088.1"/>
    <property type="molecule type" value="Genomic_DNA"/>
</dbReference>
<gene>
    <name evidence="1" type="ORF">CRENPOLYSF1_1340001</name>
</gene>
<name>A0A1R4H1H8_9GAMM</name>
<dbReference type="Proteomes" id="UP000195667">
    <property type="component" value="Unassembled WGS sequence"/>
</dbReference>
<reference evidence="2" key="1">
    <citation type="submission" date="2017-02" db="EMBL/GenBank/DDBJ databases">
        <authorList>
            <person name="Daims H."/>
        </authorList>
    </citation>
    <scope>NUCLEOTIDE SEQUENCE [LARGE SCALE GENOMIC DNA]</scope>
</reference>
<dbReference type="AlphaFoldDB" id="A0A1R4H1H8"/>
<organism evidence="1 2">
    <name type="scientific">Crenothrix polyspora</name>
    <dbReference type="NCBI Taxonomy" id="360316"/>
    <lineage>
        <taxon>Bacteria</taxon>
        <taxon>Pseudomonadati</taxon>
        <taxon>Pseudomonadota</taxon>
        <taxon>Gammaproteobacteria</taxon>
        <taxon>Methylococcales</taxon>
        <taxon>Crenotrichaceae</taxon>
        <taxon>Crenothrix</taxon>
    </lineage>
</organism>
<sequence>MGFFRFVDHNVDVALWITARSVSVLQLSSSIELK</sequence>
<accession>A0A1R4H1H8</accession>
<protein>
    <submittedName>
        <fullName evidence="1">Uncharacterized protein</fullName>
    </submittedName>
</protein>
<evidence type="ECO:0000313" key="1">
    <source>
        <dbReference type="EMBL" id="SJM90088.1"/>
    </source>
</evidence>